<proteinExistence type="predicted"/>
<comment type="caution">
    <text evidence="1">The sequence shown here is derived from an EMBL/GenBank/DDBJ whole genome shotgun (WGS) entry which is preliminary data.</text>
</comment>
<organism evidence="1 2">
    <name type="scientific">Methylobacterium aerolatum</name>
    <dbReference type="NCBI Taxonomy" id="418708"/>
    <lineage>
        <taxon>Bacteria</taxon>
        <taxon>Pseudomonadati</taxon>
        <taxon>Pseudomonadota</taxon>
        <taxon>Alphaproteobacteria</taxon>
        <taxon>Hyphomicrobiales</taxon>
        <taxon>Methylobacteriaceae</taxon>
        <taxon>Methylobacterium</taxon>
    </lineage>
</organism>
<gene>
    <name evidence="1" type="ORF">QO012_003486</name>
</gene>
<evidence type="ECO:0000313" key="1">
    <source>
        <dbReference type="EMBL" id="MDQ0448974.1"/>
    </source>
</evidence>
<sequence>MRGFTVIRGGLAEAAPGEATAMPGRARLEAVGARLRLRLEALWRAGPEAAPLRMAATRRTPIPAQAFLGIRPEAGTPYSAPSPGPSPLRVVGAVA</sequence>
<evidence type="ECO:0000313" key="2">
    <source>
        <dbReference type="Proteomes" id="UP001231124"/>
    </source>
</evidence>
<reference evidence="1 2" key="1">
    <citation type="submission" date="2023-07" db="EMBL/GenBank/DDBJ databases">
        <title>Genomic Encyclopedia of Type Strains, Phase IV (KMG-IV): sequencing the most valuable type-strain genomes for metagenomic binning, comparative biology and taxonomic classification.</title>
        <authorList>
            <person name="Goeker M."/>
        </authorList>
    </citation>
    <scope>NUCLEOTIDE SEQUENCE [LARGE SCALE GENOMIC DNA]</scope>
    <source>
        <strain evidence="1 2">DSM 19013</strain>
    </source>
</reference>
<dbReference type="RefSeq" id="WP_238205433.1">
    <property type="nucleotide sequence ID" value="NZ_BPQE01000022.1"/>
</dbReference>
<name>A0ABU0I2Z6_9HYPH</name>
<dbReference type="Proteomes" id="UP001231124">
    <property type="component" value="Unassembled WGS sequence"/>
</dbReference>
<protein>
    <submittedName>
        <fullName evidence="1">Uncharacterized protein</fullName>
    </submittedName>
</protein>
<keyword evidence="2" id="KW-1185">Reference proteome</keyword>
<dbReference type="EMBL" id="JAUSVP010000011">
    <property type="protein sequence ID" value="MDQ0448974.1"/>
    <property type="molecule type" value="Genomic_DNA"/>
</dbReference>
<accession>A0ABU0I2Z6</accession>